<dbReference type="InterPro" id="IPR006687">
    <property type="entry name" value="Small_GTPase_SAR1"/>
</dbReference>
<evidence type="ECO:0000313" key="16">
    <source>
        <dbReference type="Proteomes" id="UP000737018"/>
    </source>
</evidence>
<dbReference type="PRINTS" id="PR00328">
    <property type="entry name" value="SAR1GTPBP"/>
</dbReference>
<accession>A0A8J4RQ32</accession>
<dbReference type="Pfam" id="PF00025">
    <property type="entry name" value="Arf"/>
    <property type="match status" value="1"/>
</dbReference>
<dbReference type="GO" id="GO:0003924">
    <property type="term" value="F:GTPase activity"/>
    <property type="evidence" value="ECO:0007669"/>
    <property type="project" value="InterPro"/>
</dbReference>
<dbReference type="AlphaFoldDB" id="A0A8J4RQ32"/>
<evidence type="ECO:0000256" key="10">
    <source>
        <dbReference type="ARBA" id="ARBA00023134"/>
    </source>
</evidence>
<sequence length="239" mass="27499">MVLPNRAQALPFILLNLLDWYSHFLFQVWPYILVYLVNLSFSHFFNIELCEFYPFKPKVAKVLFLGQDMVYKQSVILKLFDESILRNETPLNMPSQYLTSCVSSIGGIKFNFFDLGEHSIARRVWRDYCAKMDAVVYIVNANTRNRELFLGPREELNALLSDEAFANVPFLIFCITTAEPSSCPEEELCSLLDLNNITTGNGGVDLADANARPLEVFVAESYNQRQYLDGFKRLSKYIK</sequence>
<evidence type="ECO:0000256" key="4">
    <source>
        <dbReference type="ARBA" id="ARBA00022448"/>
    </source>
</evidence>
<evidence type="ECO:0000256" key="8">
    <source>
        <dbReference type="ARBA" id="ARBA00022927"/>
    </source>
</evidence>
<keyword evidence="9" id="KW-0333">Golgi apparatus</keyword>
<evidence type="ECO:0000256" key="9">
    <source>
        <dbReference type="ARBA" id="ARBA00023034"/>
    </source>
</evidence>
<gene>
    <name evidence="15" type="ORF">CMV_008921</name>
</gene>
<keyword evidence="14" id="KW-1133">Transmembrane helix</keyword>
<evidence type="ECO:0000256" key="12">
    <source>
        <dbReference type="PIRSR" id="PIRSR606687-2"/>
    </source>
</evidence>
<dbReference type="SUPFAM" id="SSF52540">
    <property type="entry name" value="P-loop containing nucleoside triphosphate hydrolases"/>
    <property type="match status" value="1"/>
</dbReference>
<dbReference type="SMART" id="SM00178">
    <property type="entry name" value="SAR"/>
    <property type="match status" value="1"/>
</dbReference>
<name>A0A8J4RQ32_9ROSI</name>
<dbReference type="PROSITE" id="PS51422">
    <property type="entry name" value="SAR1"/>
    <property type="match status" value="1"/>
</dbReference>
<dbReference type="Gene3D" id="3.40.50.300">
    <property type="entry name" value="P-loop containing nucleotide triphosphate hydrolases"/>
    <property type="match status" value="1"/>
</dbReference>
<dbReference type="InterPro" id="IPR027417">
    <property type="entry name" value="P-loop_NTPase"/>
</dbReference>
<dbReference type="GO" id="GO:0016192">
    <property type="term" value="P:vesicle-mediated transport"/>
    <property type="evidence" value="ECO:0007669"/>
    <property type="project" value="UniProtKB-KW"/>
</dbReference>
<evidence type="ECO:0000256" key="13">
    <source>
        <dbReference type="PIRSR" id="PIRSR606689-2"/>
    </source>
</evidence>
<dbReference type="PANTHER" id="PTHR45684">
    <property type="entry name" value="RE74312P"/>
    <property type="match status" value="1"/>
</dbReference>
<dbReference type="EMBL" id="JRKL02000957">
    <property type="protein sequence ID" value="KAF3967028.1"/>
    <property type="molecule type" value="Genomic_DNA"/>
</dbReference>
<feature type="binding site" evidence="11">
    <location>
        <position position="68"/>
    </location>
    <ligand>
        <name>Mg(2+)</name>
        <dbReference type="ChEBI" id="CHEBI:18420"/>
    </ligand>
</feature>
<keyword evidence="11" id="KW-0479">Metal-binding</keyword>
<dbReference type="Proteomes" id="UP000737018">
    <property type="component" value="Unassembled WGS sequence"/>
</dbReference>
<feature type="binding site" evidence="13">
    <location>
        <position position="95"/>
    </location>
    <ligand>
        <name>Mg(2+)</name>
        <dbReference type="ChEBI" id="CHEBI:18420"/>
    </ligand>
</feature>
<keyword evidence="6" id="KW-0256">Endoplasmic reticulum</keyword>
<evidence type="ECO:0000256" key="7">
    <source>
        <dbReference type="ARBA" id="ARBA00022892"/>
    </source>
</evidence>
<feature type="transmembrane region" description="Helical" evidence="14">
    <location>
        <begin position="20"/>
        <end position="37"/>
    </location>
</feature>
<comment type="subcellular location">
    <subcellularLocation>
        <location evidence="1">Endoplasmic reticulum</location>
    </subcellularLocation>
    <subcellularLocation>
        <location evidence="2">Golgi apparatus</location>
    </subcellularLocation>
</comment>
<evidence type="ECO:0000256" key="6">
    <source>
        <dbReference type="ARBA" id="ARBA00022824"/>
    </source>
</evidence>
<dbReference type="GO" id="GO:0006886">
    <property type="term" value="P:intracellular protein transport"/>
    <property type="evidence" value="ECO:0007669"/>
    <property type="project" value="InterPro"/>
</dbReference>
<keyword evidence="8" id="KW-0653">Protein transport</keyword>
<evidence type="ECO:0000256" key="1">
    <source>
        <dbReference type="ARBA" id="ARBA00004240"/>
    </source>
</evidence>
<feature type="binding site" evidence="12">
    <location>
        <position position="72"/>
    </location>
    <ligand>
        <name>GTP</name>
        <dbReference type="ChEBI" id="CHEBI:37565"/>
    </ligand>
</feature>
<evidence type="ECO:0000256" key="3">
    <source>
        <dbReference type="ARBA" id="ARBA00007507"/>
    </source>
</evidence>
<keyword evidence="14" id="KW-0812">Transmembrane</keyword>
<dbReference type="GO" id="GO:0005794">
    <property type="term" value="C:Golgi apparatus"/>
    <property type="evidence" value="ECO:0007669"/>
    <property type="project" value="UniProtKB-SubCell"/>
</dbReference>
<keyword evidence="14" id="KW-0472">Membrane</keyword>
<keyword evidence="5 12" id="KW-0547">Nucleotide-binding</keyword>
<dbReference type="OrthoDB" id="1520607at2759"/>
<proteinExistence type="inferred from homology"/>
<keyword evidence="11" id="KW-0460">Magnesium</keyword>
<dbReference type="InterPro" id="IPR006689">
    <property type="entry name" value="Small_GTPase_ARF/SAR"/>
</dbReference>
<keyword evidence="10" id="KW-0342">GTP-binding</keyword>
<keyword evidence="7" id="KW-0931">ER-Golgi transport</keyword>
<evidence type="ECO:0000256" key="14">
    <source>
        <dbReference type="SAM" id="Phobius"/>
    </source>
</evidence>
<reference evidence="15" key="1">
    <citation type="submission" date="2020-03" db="EMBL/GenBank/DDBJ databases">
        <title>Castanea mollissima Vanexum genome sequencing.</title>
        <authorList>
            <person name="Staton M."/>
        </authorList>
    </citation>
    <scope>NUCLEOTIDE SEQUENCE</scope>
    <source>
        <tissue evidence="15">Leaf</tissue>
    </source>
</reference>
<dbReference type="GO" id="GO:0046872">
    <property type="term" value="F:metal ion binding"/>
    <property type="evidence" value="ECO:0007669"/>
    <property type="project" value="UniProtKB-KW"/>
</dbReference>
<comment type="similarity">
    <text evidence="3">Belongs to the small GTPase superfamily. SAR1 family.</text>
</comment>
<dbReference type="GO" id="GO:0005525">
    <property type="term" value="F:GTP binding"/>
    <property type="evidence" value="ECO:0007669"/>
    <property type="project" value="UniProtKB-KW"/>
</dbReference>
<keyword evidence="16" id="KW-1185">Reference proteome</keyword>
<protein>
    <submittedName>
        <fullName evidence="15">Uncharacterized protein</fullName>
    </submittedName>
</protein>
<organism evidence="15 16">
    <name type="scientific">Castanea mollissima</name>
    <name type="common">Chinese chestnut</name>
    <dbReference type="NCBI Taxonomy" id="60419"/>
    <lineage>
        <taxon>Eukaryota</taxon>
        <taxon>Viridiplantae</taxon>
        <taxon>Streptophyta</taxon>
        <taxon>Embryophyta</taxon>
        <taxon>Tracheophyta</taxon>
        <taxon>Spermatophyta</taxon>
        <taxon>Magnoliopsida</taxon>
        <taxon>eudicotyledons</taxon>
        <taxon>Gunneridae</taxon>
        <taxon>Pentapetalae</taxon>
        <taxon>rosids</taxon>
        <taxon>fabids</taxon>
        <taxon>Fagales</taxon>
        <taxon>Fagaceae</taxon>
        <taxon>Castanea</taxon>
    </lineage>
</organism>
<dbReference type="GO" id="GO:0005783">
    <property type="term" value="C:endoplasmic reticulum"/>
    <property type="evidence" value="ECO:0007669"/>
    <property type="project" value="UniProtKB-SubCell"/>
</dbReference>
<evidence type="ECO:0000256" key="5">
    <source>
        <dbReference type="ARBA" id="ARBA00022741"/>
    </source>
</evidence>
<evidence type="ECO:0000256" key="11">
    <source>
        <dbReference type="PIRSR" id="PIRSR606687-1"/>
    </source>
</evidence>
<evidence type="ECO:0000313" key="15">
    <source>
        <dbReference type="EMBL" id="KAF3967028.1"/>
    </source>
</evidence>
<evidence type="ECO:0000256" key="2">
    <source>
        <dbReference type="ARBA" id="ARBA00004555"/>
    </source>
</evidence>
<keyword evidence="4" id="KW-0813">Transport</keyword>
<comment type="caution">
    <text evidence="15">The sequence shown here is derived from an EMBL/GenBank/DDBJ whole genome shotgun (WGS) entry which is preliminary data.</text>
</comment>